<dbReference type="Proteomes" id="UP001222800">
    <property type="component" value="Chromosome"/>
</dbReference>
<dbReference type="EC" id="2.3.1.263" evidence="1"/>
<protein>
    <submittedName>
        <fullName evidence="1">2-amino-4-oxopentanoate thiolase subunit OrtA</fullName>
        <ecNumber evidence="1">2.3.1.263</ecNumber>
    </submittedName>
</protein>
<gene>
    <name evidence="1" type="primary">ortA</name>
    <name evidence="1" type="ORF">P4S50_12700</name>
</gene>
<dbReference type="NCBIfam" id="NF040739">
    <property type="entry name" value="ornith_OrtA"/>
    <property type="match status" value="1"/>
</dbReference>
<keyword evidence="2" id="KW-1185">Reference proteome</keyword>
<dbReference type="EMBL" id="CP120733">
    <property type="protein sequence ID" value="WFD09241.1"/>
    <property type="molecule type" value="Genomic_DNA"/>
</dbReference>
<dbReference type="RefSeq" id="WP_277731164.1">
    <property type="nucleotide sequence ID" value="NZ_CP120733.1"/>
</dbReference>
<dbReference type="GO" id="GO:0016746">
    <property type="term" value="F:acyltransferase activity"/>
    <property type="evidence" value="ECO:0007669"/>
    <property type="project" value="UniProtKB-KW"/>
</dbReference>
<keyword evidence="1" id="KW-0808">Transferase</keyword>
<keyword evidence="1" id="KW-0012">Acyltransferase</keyword>
<dbReference type="InterPro" id="IPR047755">
    <property type="entry name" value="OrtA"/>
</dbReference>
<organism evidence="1 2">
    <name type="scientific">Tepidibacter hydrothermalis</name>
    <dbReference type="NCBI Taxonomy" id="3036126"/>
    <lineage>
        <taxon>Bacteria</taxon>
        <taxon>Bacillati</taxon>
        <taxon>Bacillota</taxon>
        <taxon>Clostridia</taxon>
        <taxon>Peptostreptococcales</taxon>
        <taxon>Peptostreptococcaceae</taxon>
        <taxon>Tepidibacter</taxon>
    </lineage>
</organism>
<sequence length="102" mass="11600">MNVKKGDWVLVHNVILNPDQRAPQVPDDTKKVPLEMWVKGFLNHDASINDEVEITTITKRIVKGKLVETNPYYKHDYGKCIPELLQIGLQLKGILFGGEDCE</sequence>
<proteinExistence type="predicted"/>
<evidence type="ECO:0000313" key="2">
    <source>
        <dbReference type="Proteomes" id="UP001222800"/>
    </source>
</evidence>
<reference evidence="1 2" key="1">
    <citation type="submission" date="2023-03" db="EMBL/GenBank/DDBJ databases">
        <title>Complete genome sequence of Tepidibacter sp. SWIR-1, isolated from a deep-sea hydrothermal vent.</title>
        <authorList>
            <person name="Li X."/>
        </authorList>
    </citation>
    <scope>NUCLEOTIDE SEQUENCE [LARGE SCALE GENOMIC DNA]</scope>
    <source>
        <strain evidence="1 2">SWIR-1</strain>
    </source>
</reference>
<dbReference type="Pfam" id="PF22010">
    <property type="entry name" value="OrtA"/>
    <property type="match status" value="1"/>
</dbReference>
<accession>A0ABY8E8U1</accession>
<evidence type="ECO:0000313" key="1">
    <source>
        <dbReference type="EMBL" id="WFD09241.1"/>
    </source>
</evidence>
<name>A0ABY8E8U1_9FIRM</name>